<sequence>MSEDGSDRSLLRVSGLRKYFFEQNTLVDRLLRTDPVAVRAVDGLSFEIEEGETLGLVGESGSGKSTTGETILDLQSPTIGDIEYDGQNVSDIESYSEAPRSLSVRAYLLAGVLAVFALATLVGGVLAAGSAFAGFDPVGTGASTPLGVLGVLWALAGAALLAGSFGLATQRVWGWRLAVWTLGALLVLAIATLFVEPIVAVVGVVASVLGVLSLFKIARAYFRPPAFRRETAILFQDPFSSLDPRQSIGDIIEAPLKTHDWPISDPEIDANADVTTDGIGPDELSVHVDANVDKALEPDGSTVTVPVTVRAGTAGETIDTTASDPGELTIATPSSLDADVITQETGVSVDVSGTGSTGSDRAIVVETPELVTATVNRDSETITVSIEPESDAVLRKHRVQFLLRRVGLSPDQLDRYPHEFSGGQRQRIGIARALALEPDFVVLDEPTSALDVSVQAQVLNLLDDLQDELDLTYLLISHDLSVIRHVCDRVAVMYLGEIVEIGPANDLFTDPQHPYTEALLESVPRASTDERNRTRETISGDVPSPRNPPSGCRFRTRCPKVIQPDDVELEQSAYRAIMDLRQRIEDRELPIARVRETVDVPAGDESTAADRAELVDALYERYFANDLPDRDRSTVRSALEHVVDDDWATAADTLRERYESVCETVNPGLATERHAAACHLRTDVRKEPAETIPSGD</sequence>
<feature type="transmembrane region" description="Helical" evidence="6">
    <location>
        <begin position="177"/>
        <end position="195"/>
    </location>
</feature>
<feature type="transmembrane region" description="Helical" evidence="6">
    <location>
        <begin position="201"/>
        <end position="222"/>
    </location>
</feature>
<dbReference type="InterPro" id="IPR017871">
    <property type="entry name" value="ABC_transporter-like_CS"/>
</dbReference>
<keyword evidence="6" id="KW-0812">Transmembrane</keyword>
<dbReference type="HOGENOM" id="CLU_000604_1_23_2"/>
<dbReference type="PANTHER" id="PTHR43776">
    <property type="entry name" value="TRANSPORT ATP-BINDING PROTEIN"/>
    <property type="match status" value="1"/>
</dbReference>
<name>L0ICW9_HALRX</name>
<evidence type="ECO:0000256" key="4">
    <source>
        <dbReference type="ARBA" id="ARBA00022840"/>
    </source>
</evidence>
<dbReference type="InterPro" id="IPR013563">
    <property type="entry name" value="Oligopep_ABC_C"/>
</dbReference>
<dbReference type="eggNOG" id="arCOG00184">
    <property type="taxonomic scope" value="Archaea"/>
</dbReference>
<dbReference type="SUPFAM" id="SSF52540">
    <property type="entry name" value="P-loop containing nucleoside triphosphate hydrolases"/>
    <property type="match status" value="1"/>
</dbReference>
<keyword evidence="6" id="KW-0472">Membrane</keyword>
<protein>
    <submittedName>
        <fullName evidence="8">Oligopeptide/dipeptide ABC transporter, ATP-binding protein</fullName>
    </submittedName>
</protein>
<evidence type="ECO:0000256" key="3">
    <source>
        <dbReference type="ARBA" id="ARBA00022741"/>
    </source>
</evidence>
<comment type="similarity">
    <text evidence="1">Belongs to the ABC transporter superfamily.</text>
</comment>
<dbReference type="PANTHER" id="PTHR43776:SF7">
    <property type="entry name" value="D,D-DIPEPTIDE TRANSPORT ATP-BINDING PROTEIN DDPF-RELATED"/>
    <property type="match status" value="1"/>
</dbReference>
<dbReference type="InterPro" id="IPR003593">
    <property type="entry name" value="AAA+_ATPase"/>
</dbReference>
<reference evidence="8" key="1">
    <citation type="submission" date="2011-09" db="EMBL/GenBank/DDBJ databases">
        <title>Complete sequence of Halovivax ruber XH-70.</title>
        <authorList>
            <consortium name="US DOE Joint Genome Institute"/>
            <person name="Lucas S."/>
            <person name="Han J."/>
            <person name="Lapidus A."/>
            <person name="Cheng J.-F."/>
            <person name="Goodwin L."/>
            <person name="Pitluck S."/>
            <person name="Peters L."/>
            <person name="Mikhailova N."/>
            <person name="Davenport K."/>
            <person name="Detter J.C."/>
            <person name="Han C."/>
            <person name="Tapia R."/>
            <person name="Land M."/>
            <person name="Hauser L."/>
            <person name="Kyrpides N."/>
            <person name="Ivanova N."/>
            <person name="Pagani I."/>
            <person name="Sproer C."/>
            <person name="Anderson I."/>
            <person name="Woyke T."/>
        </authorList>
    </citation>
    <scope>NUCLEOTIDE SEQUENCE</scope>
    <source>
        <strain evidence="8">XH-70</strain>
    </source>
</reference>
<dbReference type="NCBIfam" id="TIGR01727">
    <property type="entry name" value="oligo_HPY"/>
    <property type="match status" value="1"/>
</dbReference>
<dbReference type="Gene3D" id="3.40.50.300">
    <property type="entry name" value="P-loop containing nucleotide triphosphate hydrolases"/>
    <property type="match status" value="2"/>
</dbReference>
<keyword evidence="6" id="KW-1133">Transmembrane helix</keyword>
<evidence type="ECO:0000259" key="7">
    <source>
        <dbReference type="PROSITE" id="PS50893"/>
    </source>
</evidence>
<dbReference type="KEGG" id="hru:Halru_2020"/>
<feature type="domain" description="ABC transporter" evidence="7">
    <location>
        <begin position="11"/>
        <end position="520"/>
    </location>
</feature>
<accession>L0ICW9</accession>
<dbReference type="Pfam" id="PF08352">
    <property type="entry name" value="oligo_HPY"/>
    <property type="match status" value="1"/>
</dbReference>
<dbReference type="EMBL" id="CP003050">
    <property type="protein sequence ID" value="AGB16614.1"/>
    <property type="molecule type" value="Genomic_DNA"/>
</dbReference>
<evidence type="ECO:0000256" key="5">
    <source>
        <dbReference type="SAM" id="MobiDB-lite"/>
    </source>
</evidence>
<evidence type="ECO:0000313" key="9">
    <source>
        <dbReference type="Proteomes" id="UP000010846"/>
    </source>
</evidence>
<dbReference type="CDD" id="cd03257">
    <property type="entry name" value="ABC_NikE_OppD_transporters"/>
    <property type="match status" value="1"/>
</dbReference>
<dbReference type="GO" id="GO:0005524">
    <property type="term" value="F:ATP binding"/>
    <property type="evidence" value="ECO:0007669"/>
    <property type="project" value="UniProtKB-KW"/>
</dbReference>
<evidence type="ECO:0000256" key="1">
    <source>
        <dbReference type="ARBA" id="ARBA00005417"/>
    </source>
</evidence>
<dbReference type="AlphaFoldDB" id="L0ICW9"/>
<dbReference type="InterPro" id="IPR027417">
    <property type="entry name" value="P-loop_NTPase"/>
</dbReference>
<keyword evidence="2" id="KW-0813">Transport</keyword>
<feature type="compositionally biased region" description="Basic and acidic residues" evidence="5">
    <location>
        <begin position="527"/>
        <end position="538"/>
    </location>
</feature>
<dbReference type="Proteomes" id="UP000010846">
    <property type="component" value="Chromosome"/>
</dbReference>
<gene>
    <name evidence="8" type="ordered locus">Halru_2020</name>
</gene>
<keyword evidence="3" id="KW-0547">Nucleotide-binding</keyword>
<dbReference type="GO" id="GO:0015833">
    <property type="term" value="P:peptide transport"/>
    <property type="evidence" value="ECO:0007669"/>
    <property type="project" value="InterPro"/>
</dbReference>
<dbReference type="PROSITE" id="PS00211">
    <property type="entry name" value="ABC_TRANSPORTER_1"/>
    <property type="match status" value="1"/>
</dbReference>
<proteinExistence type="inferred from homology"/>
<evidence type="ECO:0000256" key="6">
    <source>
        <dbReference type="SAM" id="Phobius"/>
    </source>
</evidence>
<keyword evidence="4 8" id="KW-0067">ATP-binding</keyword>
<evidence type="ECO:0000313" key="8">
    <source>
        <dbReference type="EMBL" id="AGB16614.1"/>
    </source>
</evidence>
<evidence type="ECO:0000256" key="2">
    <source>
        <dbReference type="ARBA" id="ARBA00022448"/>
    </source>
</evidence>
<organism evidence="8 9">
    <name type="scientific">Halovivax ruber (strain DSM 18193 / JCM 13892 / XH-70)</name>
    <dbReference type="NCBI Taxonomy" id="797302"/>
    <lineage>
        <taxon>Archaea</taxon>
        <taxon>Methanobacteriati</taxon>
        <taxon>Methanobacteriota</taxon>
        <taxon>Stenosarchaea group</taxon>
        <taxon>Halobacteria</taxon>
        <taxon>Halobacteriales</taxon>
        <taxon>Natrialbaceae</taxon>
        <taxon>Halovivax</taxon>
    </lineage>
</organism>
<dbReference type="InterPro" id="IPR050319">
    <property type="entry name" value="ABC_transp_ATP-bind"/>
</dbReference>
<dbReference type="SMART" id="SM00382">
    <property type="entry name" value="AAA"/>
    <property type="match status" value="1"/>
</dbReference>
<keyword evidence="9" id="KW-1185">Reference proteome</keyword>
<feature type="transmembrane region" description="Helical" evidence="6">
    <location>
        <begin position="145"/>
        <end position="165"/>
    </location>
</feature>
<dbReference type="GO" id="GO:0016887">
    <property type="term" value="F:ATP hydrolysis activity"/>
    <property type="evidence" value="ECO:0007669"/>
    <property type="project" value="InterPro"/>
</dbReference>
<feature type="transmembrane region" description="Helical" evidence="6">
    <location>
        <begin position="106"/>
        <end position="133"/>
    </location>
</feature>
<dbReference type="GO" id="GO:0055085">
    <property type="term" value="P:transmembrane transport"/>
    <property type="evidence" value="ECO:0007669"/>
    <property type="project" value="UniProtKB-ARBA"/>
</dbReference>
<dbReference type="PROSITE" id="PS50893">
    <property type="entry name" value="ABC_TRANSPORTER_2"/>
    <property type="match status" value="1"/>
</dbReference>
<dbReference type="STRING" id="797302.Halru_2020"/>
<feature type="region of interest" description="Disordered" evidence="5">
    <location>
        <begin position="523"/>
        <end position="555"/>
    </location>
</feature>
<dbReference type="Pfam" id="PF00005">
    <property type="entry name" value="ABC_tran"/>
    <property type="match status" value="2"/>
</dbReference>
<dbReference type="InterPro" id="IPR003439">
    <property type="entry name" value="ABC_transporter-like_ATP-bd"/>
</dbReference>